<sequence length="52" mass="5836">MLSFHSGYIFIQTDKPLYNPGDAVRYRTFVSTPAFSAFSSSVSIEIQETQTV</sequence>
<dbReference type="Gene3D" id="2.60.40.1930">
    <property type="match status" value="1"/>
</dbReference>
<reference evidence="1" key="1">
    <citation type="submission" date="2014-11" db="EMBL/GenBank/DDBJ databases">
        <authorList>
            <person name="Amaro Gonzalez C."/>
        </authorList>
    </citation>
    <scope>NUCLEOTIDE SEQUENCE</scope>
</reference>
<accession>A0A0E9WB66</accession>
<dbReference type="AlphaFoldDB" id="A0A0E9WB66"/>
<organism evidence="1">
    <name type="scientific">Anguilla anguilla</name>
    <name type="common">European freshwater eel</name>
    <name type="synonym">Muraena anguilla</name>
    <dbReference type="NCBI Taxonomy" id="7936"/>
    <lineage>
        <taxon>Eukaryota</taxon>
        <taxon>Metazoa</taxon>
        <taxon>Chordata</taxon>
        <taxon>Craniata</taxon>
        <taxon>Vertebrata</taxon>
        <taxon>Euteleostomi</taxon>
        <taxon>Actinopterygii</taxon>
        <taxon>Neopterygii</taxon>
        <taxon>Teleostei</taxon>
        <taxon>Anguilliformes</taxon>
        <taxon>Anguillidae</taxon>
        <taxon>Anguilla</taxon>
    </lineage>
</organism>
<proteinExistence type="predicted"/>
<evidence type="ECO:0008006" key="2">
    <source>
        <dbReference type="Google" id="ProtNLM"/>
    </source>
</evidence>
<name>A0A0E9WB66_ANGAN</name>
<reference evidence="1" key="2">
    <citation type="journal article" date="2015" name="Fish Shellfish Immunol.">
        <title>Early steps in the European eel (Anguilla anguilla)-Vibrio vulnificus interaction in the gills: Role of the RtxA13 toxin.</title>
        <authorList>
            <person name="Callol A."/>
            <person name="Pajuelo D."/>
            <person name="Ebbesson L."/>
            <person name="Teles M."/>
            <person name="MacKenzie S."/>
            <person name="Amaro C."/>
        </authorList>
    </citation>
    <scope>NUCLEOTIDE SEQUENCE</scope>
</reference>
<evidence type="ECO:0000313" key="1">
    <source>
        <dbReference type="EMBL" id="JAH87541.1"/>
    </source>
</evidence>
<dbReference type="EMBL" id="GBXM01021036">
    <property type="protein sequence ID" value="JAH87541.1"/>
    <property type="molecule type" value="Transcribed_RNA"/>
</dbReference>
<protein>
    <recommendedName>
        <fullName evidence="2">Arrestin-like N-terminal domain-containing protein</fullName>
    </recommendedName>
</protein>